<dbReference type="InterPro" id="IPR045609">
    <property type="entry name" value="DUF6451"/>
</dbReference>
<evidence type="ECO:0000313" key="3">
    <source>
        <dbReference type="Proteomes" id="UP000277204"/>
    </source>
</evidence>
<dbReference type="EMBL" id="UZAI01021354">
    <property type="protein sequence ID" value="VDP55240.1"/>
    <property type="molecule type" value="Genomic_DNA"/>
</dbReference>
<reference evidence="2 3" key="1">
    <citation type="submission" date="2018-11" db="EMBL/GenBank/DDBJ databases">
        <authorList>
            <consortium name="Pathogen Informatics"/>
        </authorList>
    </citation>
    <scope>NUCLEOTIDE SEQUENCE [LARGE SCALE GENOMIC DNA]</scope>
    <source>
        <strain evidence="2 3">Zambia</strain>
    </source>
</reference>
<sequence length="145" mass="16566">MVVGGSRQETLDLDVKTRIGKARAAHLQLKNIWNSIEVSTNNRIRTFNTSIKTILLYEAETWRTTKAGVYEQLQNTSDPLARHYQQQPTVEEKKLDSDGGRNVGEALKVNRTQTEEHTHLRHKPGLHSESSSPKVKRKTKEYTTL</sequence>
<dbReference type="Pfam" id="PF20049">
    <property type="entry name" value="DUF6451"/>
    <property type="match status" value="1"/>
</dbReference>
<protein>
    <submittedName>
        <fullName evidence="2">Uncharacterized protein</fullName>
    </submittedName>
</protein>
<proteinExistence type="predicted"/>
<accession>A0A183NAY1</accession>
<feature type="compositionally biased region" description="Basic and acidic residues" evidence="1">
    <location>
        <begin position="90"/>
        <end position="99"/>
    </location>
</feature>
<feature type="region of interest" description="Disordered" evidence="1">
    <location>
        <begin position="108"/>
        <end position="145"/>
    </location>
</feature>
<keyword evidence="3" id="KW-1185">Reference proteome</keyword>
<feature type="region of interest" description="Disordered" evidence="1">
    <location>
        <begin position="83"/>
        <end position="102"/>
    </location>
</feature>
<dbReference type="AlphaFoldDB" id="A0A183NAY1"/>
<name>A0A183NAY1_9TREM</name>
<organism evidence="2 3">
    <name type="scientific">Schistosoma margrebowiei</name>
    <dbReference type="NCBI Taxonomy" id="48269"/>
    <lineage>
        <taxon>Eukaryota</taxon>
        <taxon>Metazoa</taxon>
        <taxon>Spiralia</taxon>
        <taxon>Lophotrochozoa</taxon>
        <taxon>Platyhelminthes</taxon>
        <taxon>Trematoda</taxon>
        <taxon>Digenea</taxon>
        <taxon>Strigeidida</taxon>
        <taxon>Schistosomatoidea</taxon>
        <taxon>Schistosomatidae</taxon>
        <taxon>Schistosoma</taxon>
    </lineage>
</organism>
<evidence type="ECO:0000313" key="2">
    <source>
        <dbReference type="EMBL" id="VDP55240.1"/>
    </source>
</evidence>
<gene>
    <name evidence="2" type="ORF">SMRZ_LOCUS25456</name>
</gene>
<evidence type="ECO:0000256" key="1">
    <source>
        <dbReference type="SAM" id="MobiDB-lite"/>
    </source>
</evidence>
<dbReference type="Proteomes" id="UP000277204">
    <property type="component" value="Unassembled WGS sequence"/>
</dbReference>